<dbReference type="PROSITE" id="PS00105">
    <property type="entry name" value="AA_TRANSFER_CLASS_1"/>
    <property type="match status" value="1"/>
</dbReference>
<dbReference type="CDD" id="cd00609">
    <property type="entry name" value="AAT_like"/>
    <property type="match status" value="1"/>
</dbReference>
<accession>A0ABS6F5H2</accession>
<dbReference type="PANTHER" id="PTHR43510">
    <property type="entry name" value="AMINOTRANSFERASE FUNCTION, HYPOTHETICAL (EUROFUNG)"/>
    <property type="match status" value="1"/>
</dbReference>
<dbReference type="NCBIfam" id="NF005593">
    <property type="entry name" value="PRK07324.1"/>
    <property type="match status" value="1"/>
</dbReference>
<dbReference type="PANTHER" id="PTHR43510:SF1">
    <property type="entry name" value="AMINOTRANSFERASE FUNCTION, HYPOTHETICAL (EUROFUNG)"/>
    <property type="match status" value="1"/>
</dbReference>
<evidence type="ECO:0000313" key="2">
    <source>
        <dbReference type="EMBL" id="MBU5625544.1"/>
    </source>
</evidence>
<protein>
    <submittedName>
        <fullName evidence="2">Aminotransferase</fullName>
    </submittedName>
</protein>
<evidence type="ECO:0000313" key="3">
    <source>
        <dbReference type="Proteomes" id="UP000787672"/>
    </source>
</evidence>
<dbReference type="InterPro" id="IPR004839">
    <property type="entry name" value="Aminotransferase_I/II_large"/>
</dbReference>
<evidence type="ECO:0000259" key="1">
    <source>
        <dbReference type="Pfam" id="PF00155"/>
    </source>
</evidence>
<dbReference type="EMBL" id="JAHLQN010000001">
    <property type="protein sequence ID" value="MBU5625544.1"/>
    <property type="molecule type" value="Genomic_DNA"/>
</dbReference>
<gene>
    <name evidence="2" type="ORF">KQI82_01175</name>
</gene>
<dbReference type="GO" id="GO:0008483">
    <property type="term" value="F:transaminase activity"/>
    <property type="evidence" value="ECO:0007669"/>
    <property type="project" value="UniProtKB-KW"/>
</dbReference>
<feature type="domain" description="Aminotransferase class I/classII large" evidence="1">
    <location>
        <begin position="56"/>
        <end position="363"/>
    </location>
</feature>
<keyword evidence="2" id="KW-0808">Transferase</keyword>
<sequence length="373" mass="41946">MKIDAFQVEQWLTAYETKVKYNITKTSAVPVTIEELFQMMGEDLEAFWRDFSRRKLSYGDINGNPDFLRGVCGLYRTLSPEHIIPTHGTSGANHLLISAVVEPGDHVISVKPTYQQLYSIPDSLGAKVDILHLRRENNYLPDIEELRSMVTEKTKLICINNPDNPTGSLMDNAMLREVVEIARSCGAYLLSDEVYLPMRPKGVEIDCIADLYEKGASTCSMSKAYSLAGLRIGWIATRSKELLKACASHREYTLISCGLFDEAVAALALRHVDKLLEKNLRLIAENLPVVDRWVAGEPHISYLYPQAGTTALLHYDMDIDSVTFCRRLMEETGTFMVPGDCFDEPKSLRLGFAIDPEVLRSGLAELHEFLTQF</sequence>
<dbReference type="Proteomes" id="UP000787672">
    <property type="component" value="Unassembled WGS sequence"/>
</dbReference>
<organism evidence="2 3">
    <name type="scientific">Dysosmobacter acutus</name>
    <dbReference type="NCBI Taxonomy" id="2841504"/>
    <lineage>
        <taxon>Bacteria</taxon>
        <taxon>Bacillati</taxon>
        <taxon>Bacillota</taxon>
        <taxon>Clostridia</taxon>
        <taxon>Eubacteriales</taxon>
        <taxon>Oscillospiraceae</taxon>
        <taxon>Dysosmobacter</taxon>
    </lineage>
</organism>
<proteinExistence type="predicted"/>
<dbReference type="InterPro" id="IPR004838">
    <property type="entry name" value="NHTrfase_class1_PyrdxlP-BS"/>
</dbReference>
<name>A0ABS6F5H2_9FIRM</name>
<dbReference type="Pfam" id="PF00155">
    <property type="entry name" value="Aminotran_1_2"/>
    <property type="match status" value="1"/>
</dbReference>
<keyword evidence="3" id="KW-1185">Reference proteome</keyword>
<comment type="caution">
    <text evidence="2">The sequence shown here is derived from an EMBL/GenBank/DDBJ whole genome shotgun (WGS) entry which is preliminary data.</text>
</comment>
<dbReference type="RefSeq" id="WP_216557535.1">
    <property type="nucleotide sequence ID" value="NZ_JAHLQN010000001.1"/>
</dbReference>
<reference evidence="2 3" key="1">
    <citation type="submission" date="2021-06" db="EMBL/GenBank/DDBJ databases">
        <authorList>
            <person name="Sun Q."/>
            <person name="Li D."/>
        </authorList>
    </citation>
    <scope>NUCLEOTIDE SEQUENCE [LARGE SCALE GENOMIC DNA]</scope>
    <source>
        <strain evidence="2 3">MSJ-2</strain>
    </source>
</reference>
<keyword evidence="2" id="KW-0032">Aminotransferase</keyword>